<dbReference type="Pfam" id="PF01841">
    <property type="entry name" value="Transglut_core"/>
    <property type="match status" value="1"/>
</dbReference>
<dbReference type="EMBL" id="GL883021">
    <property type="protein sequence ID" value="EGG17744.1"/>
    <property type="molecule type" value="Genomic_DNA"/>
</dbReference>
<keyword evidence="3" id="KW-1185">Reference proteome</keyword>
<proteinExistence type="predicted"/>
<dbReference type="SMART" id="SM00460">
    <property type="entry name" value="TGc"/>
    <property type="match status" value="1"/>
</dbReference>
<reference evidence="3" key="1">
    <citation type="journal article" date="2011" name="Genome Res.">
        <title>Phylogeny-wide analysis of social amoeba genomes highlights ancient origins for complex intercellular communication.</title>
        <authorList>
            <person name="Heidel A.J."/>
            <person name="Lawal H.M."/>
            <person name="Felder M."/>
            <person name="Schilde C."/>
            <person name="Helps N.R."/>
            <person name="Tunggal B."/>
            <person name="Rivero F."/>
            <person name="John U."/>
            <person name="Schleicher M."/>
            <person name="Eichinger L."/>
            <person name="Platzer M."/>
            <person name="Noegel A.A."/>
            <person name="Schaap P."/>
            <person name="Gloeckner G."/>
        </authorList>
    </citation>
    <scope>NUCLEOTIDE SEQUENCE [LARGE SCALE GENOMIC DNA]</scope>
    <source>
        <strain evidence="3">SH3</strain>
    </source>
</reference>
<dbReference type="PANTHER" id="PTHR37002:SF3">
    <property type="entry name" value="TRANSGLUTAMINASE-LIKE DOMAIN-CONTAINING PROTEIN"/>
    <property type="match status" value="1"/>
</dbReference>
<evidence type="ECO:0000313" key="3">
    <source>
        <dbReference type="Proteomes" id="UP000007797"/>
    </source>
</evidence>
<gene>
    <name evidence="2" type="ORF">DFA_08743</name>
</gene>
<dbReference type="OrthoDB" id="17175at2759"/>
<dbReference type="PANTHER" id="PTHR37002">
    <property type="entry name" value="AGAP007005-PA"/>
    <property type="match status" value="1"/>
</dbReference>
<dbReference type="OMA" id="NAGRGEW"/>
<dbReference type="InterPro" id="IPR002931">
    <property type="entry name" value="Transglutaminase-like"/>
</dbReference>
<evidence type="ECO:0000259" key="1">
    <source>
        <dbReference type="SMART" id="SM00460"/>
    </source>
</evidence>
<accession>F4Q3Y8</accession>
<dbReference type="AlphaFoldDB" id="F4Q3Y8"/>
<feature type="domain" description="Transglutaminase-like" evidence="1">
    <location>
        <begin position="389"/>
        <end position="452"/>
    </location>
</feature>
<dbReference type="KEGG" id="dfa:DFA_08743"/>
<dbReference type="GeneID" id="14869868"/>
<organism evidence="2 3">
    <name type="scientific">Cavenderia fasciculata</name>
    <name type="common">Slime mold</name>
    <name type="synonym">Dictyostelium fasciculatum</name>
    <dbReference type="NCBI Taxonomy" id="261658"/>
    <lineage>
        <taxon>Eukaryota</taxon>
        <taxon>Amoebozoa</taxon>
        <taxon>Evosea</taxon>
        <taxon>Eumycetozoa</taxon>
        <taxon>Dictyostelia</taxon>
        <taxon>Acytosteliales</taxon>
        <taxon>Cavenderiaceae</taxon>
        <taxon>Cavenderia</taxon>
    </lineage>
</organism>
<sequence length="527" mass="57053">MSAPFEISNGLSIRLKSKKGYLAVINGQLASNGSANKTSEWIVTNVGGSIYTLKNGDDQYLGISAQLESICDADTESTARLEFVWLPSGRLCMMSDSFRNQKNRTGNVGPHVGVDPKGDMIGNAGRGEWGQFEAVKSESTVSAAAAAVKKPAAAAAPAKGASNQLGQSAVLSAPGSSALQLLANFTKHREMFGTGNYVIEQKPTKKVKACLTVDLKLPNLKVTRWSIVAPAPPSPLQTQNITGASLKVYDVTGTKLLSGGDMIQGTNGHYMFRCLARGAPHQVQIKYEIEAQLYSIALKQAGPGDFVPMTIPLSGEQRAYHLKPTTLMNFNDTGFGQWVHSNQLHPMLMSDGSVESALCYAYRVFLFIKIHFSYVFAKDVKGTRKASETIGYRFTDCGGFSILFGAILRMHGIPSRLLFGRWANTPKEGQNVHVVGEFYADGVGWIPFDSASSITGDNQEPYTKFFGKGNGNLIAMHLDHNIAGIDTVIDGSKQIEFCQGIAFWADGEGNFNNQSLDQKWVVNPIEN</sequence>
<dbReference type="InterPro" id="IPR038765">
    <property type="entry name" value="Papain-like_cys_pep_sf"/>
</dbReference>
<evidence type="ECO:0000313" key="2">
    <source>
        <dbReference type="EMBL" id="EGG17744.1"/>
    </source>
</evidence>
<dbReference type="RefSeq" id="XP_004356228.1">
    <property type="nucleotide sequence ID" value="XM_004356175.1"/>
</dbReference>
<dbReference type="Gene3D" id="3.10.620.30">
    <property type="match status" value="1"/>
</dbReference>
<dbReference type="Proteomes" id="UP000007797">
    <property type="component" value="Unassembled WGS sequence"/>
</dbReference>
<dbReference type="SUPFAM" id="SSF54001">
    <property type="entry name" value="Cysteine proteinases"/>
    <property type="match status" value="1"/>
</dbReference>
<name>F4Q3Y8_CACFS</name>
<protein>
    <recommendedName>
        <fullName evidence="1">Transglutaminase-like domain-containing protein</fullName>
    </recommendedName>
</protein>